<accession>A0A417Y8I4</accession>
<evidence type="ECO:0000313" key="2">
    <source>
        <dbReference type="EMBL" id="RHW29023.1"/>
    </source>
</evidence>
<protein>
    <submittedName>
        <fullName evidence="2">Uncharacterized protein</fullName>
    </submittedName>
</protein>
<feature type="region of interest" description="Disordered" evidence="1">
    <location>
        <begin position="53"/>
        <end position="73"/>
    </location>
</feature>
<comment type="caution">
    <text evidence="2">The sequence shown here is derived from an EMBL/GenBank/DDBJ whole genome shotgun (WGS) entry which is preliminary data.</text>
</comment>
<dbReference type="EMBL" id="QXGH01000008">
    <property type="protein sequence ID" value="RHW29023.1"/>
    <property type="molecule type" value="Genomic_DNA"/>
</dbReference>
<evidence type="ECO:0000313" key="3">
    <source>
        <dbReference type="Proteomes" id="UP000283644"/>
    </source>
</evidence>
<keyword evidence="3" id="KW-1185">Reference proteome</keyword>
<evidence type="ECO:0000256" key="1">
    <source>
        <dbReference type="SAM" id="MobiDB-lite"/>
    </source>
</evidence>
<proteinExistence type="predicted"/>
<organism evidence="2 3">
    <name type="scientific">Nocardioides immobilis</name>
    <dbReference type="NCBI Taxonomy" id="2049295"/>
    <lineage>
        <taxon>Bacteria</taxon>
        <taxon>Bacillati</taxon>
        <taxon>Actinomycetota</taxon>
        <taxon>Actinomycetes</taxon>
        <taxon>Propionibacteriales</taxon>
        <taxon>Nocardioidaceae</taxon>
        <taxon>Nocardioides</taxon>
    </lineage>
</organism>
<reference evidence="2 3" key="1">
    <citation type="submission" date="2018-09" db="EMBL/GenBank/DDBJ databases">
        <title>Genome sequencing of Nocardioides immobilis CCTCC AB 2017083 for comparison to Nocardioides silvaticus.</title>
        <authorList>
            <person name="Li C."/>
            <person name="Wang G."/>
        </authorList>
    </citation>
    <scope>NUCLEOTIDE SEQUENCE [LARGE SCALE GENOMIC DNA]</scope>
    <source>
        <strain evidence="2 3">CCTCC AB 2017083</strain>
    </source>
</reference>
<dbReference type="Proteomes" id="UP000283644">
    <property type="component" value="Unassembled WGS sequence"/>
</dbReference>
<gene>
    <name evidence="2" type="ORF">D0Z08_00945</name>
</gene>
<dbReference type="AlphaFoldDB" id="A0A417Y8I4"/>
<name>A0A417Y8I4_9ACTN</name>
<sequence>MKAWRPDLLEDFVALCQLIGAHGVQEPWPPPPARPIYHNHYLVLGKHKYWAMGPQGDSDPPDEKTVINRAPLT</sequence>